<evidence type="ECO:0000256" key="1">
    <source>
        <dbReference type="SAM" id="Phobius"/>
    </source>
</evidence>
<evidence type="ECO:0000313" key="4">
    <source>
        <dbReference type="Proteomes" id="UP000005143"/>
    </source>
</evidence>
<keyword evidence="1" id="KW-1133">Transmembrane helix</keyword>
<comment type="caution">
    <text evidence="3">The sequence shown here is derived from an EMBL/GenBank/DDBJ whole genome shotgun (WGS) entry which is preliminary data.</text>
</comment>
<evidence type="ECO:0000259" key="2">
    <source>
        <dbReference type="SMART" id="SM00978"/>
    </source>
</evidence>
<dbReference type="EMBL" id="AGUD01000092">
    <property type="protein sequence ID" value="EHN11561.1"/>
    <property type="molecule type" value="Genomic_DNA"/>
</dbReference>
<gene>
    <name evidence="3" type="ORF">PAI11_15520</name>
</gene>
<dbReference type="SUPFAM" id="SSF54427">
    <property type="entry name" value="NTF2-like"/>
    <property type="match status" value="1"/>
</dbReference>
<name>H0E426_9ACTN</name>
<dbReference type="Gene3D" id="3.10.450.240">
    <property type="match status" value="1"/>
</dbReference>
<feature type="domain" description="Tim44-like" evidence="2">
    <location>
        <begin position="90"/>
        <end position="235"/>
    </location>
</feature>
<organism evidence="3 4">
    <name type="scientific">Patulibacter medicamentivorans</name>
    <dbReference type="NCBI Taxonomy" id="1097667"/>
    <lineage>
        <taxon>Bacteria</taxon>
        <taxon>Bacillati</taxon>
        <taxon>Actinomycetota</taxon>
        <taxon>Thermoleophilia</taxon>
        <taxon>Solirubrobacterales</taxon>
        <taxon>Patulibacteraceae</taxon>
        <taxon>Patulibacter</taxon>
    </lineage>
</organism>
<proteinExistence type="predicted"/>
<evidence type="ECO:0000313" key="3">
    <source>
        <dbReference type="EMBL" id="EHN11561.1"/>
    </source>
</evidence>
<reference evidence="3 4" key="1">
    <citation type="journal article" date="2013" name="Biodegradation">
        <title>Quantitative proteomic analysis of ibuprofen-degrading Patulibacter sp. strain I11.</title>
        <authorList>
            <person name="Almeida B."/>
            <person name="Kjeldal H."/>
            <person name="Lolas I."/>
            <person name="Knudsen A.D."/>
            <person name="Carvalho G."/>
            <person name="Nielsen K.L."/>
            <person name="Barreto Crespo M.T."/>
            <person name="Stensballe A."/>
            <person name="Nielsen J.L."/>
        </authorList>
    </citation>
    <scope>NUCLEOTIDE SEQUENCE [LARGE SCALE GENOMIC DNA]</scope>
    <source>
        <strain evidence="3 4">I11</strain>
    </source>
</reference>
<dbReference type="InterPro" id="IPR007379">
    <property type="entry name" value="Tim44-like_dom"/>
</dbReference>
<protein>
    <recommendedName>
        <fullName evidence="2">Tim44-like domain-containing protein</fullName>
    </recommendedName>
</protein>
<accession>H0E426</accession>
<dbReference type="InterPro" id="IPR032710">
    <property type="entry name" value="NTF2-like_dom_sf"/>
</dbReference>
<dbReference type="Proteomes" id="UP000005143">
    <property type="component" value="Unassembled WGS sequence"/>
</dbReference>
<dbReference type="SMART" id="SM00978">
    <property type="entry name" value="Tim44"/>
    <property type="match status" value="1"/>
</dbReference>
<dbReference type="AlphaFoldDB" id="H0E426"/>
<keyword evidence="1" id="KW-0812">Transmembrane</keyword>
<dbReference type="RefSeq" id="WP_007572879.1">
    <property type="nucleotide sequence ID" value="NZ_AGUD01000092.1"/>
</dbReference>
<sequence length="435" mass="45660">MTFSAPALASWLLAQAGSGSSGFSGGGGGGGGGGGFSGGGSYSGGGSSGGGGLFLVLIVAVLIFVAISALARRAAIRRREAARAARDSEVRSAAAVAAADDGAFDADAIREQAAALVLAAQAAWDARDRDRIRQLIGGDLLAEWLRRLDDFDAKRWHNRVVVTGRPEIQLISIANRAEDAADRVVVHVRLAIESWVDTPAGKQFPTGQTTPAMTLSEYWTLAKRDGGWILVSIEQEDEGEHNLRSTLVLTPDQDPELAAAARTELAVGDAAAPAAEVASLVSTGLSDDARGAALDLSLVDDRFSPDVLTIAVDRAVAAWADAIDGADDDLRRLATADAARTLLYGDDASEATRTVVRGPRVASVTIERVSGAASDGGAPTMEVALDYRARWYREDRATAAVLAGSKDRETERRARWTFALGDDPRDPWQLIAARD</sequence>
<feature type="transmembrane region" description="Helical" evidence="1">
    <location>
        <begin position="50"/>
        <end position="71"/>
    </location>
</feature>
<dbReference type="Pfam" id="PF04280">
    <property type="entry name" value="Tim44"/>
    <property type="match status" value="1"/>
</dbReference>
<keyword evidence="1" id="KW-0472">Membrane</keyword>
<keyword evidence="4" id="KW-1185">Reference proteome</keyword>